<dbReference type="EMBL" id="FNPB01000002">
    <property type="protein sequence ID" value="SDX77155.1"/>
    <property type="molecule type" value="Genomic_DNA"/>
</dbReference>
<dbReference type="PANTHER" id="PTHR41930:SF1">
    <property type="entry name" value="DEPHOSPHO-COA KINASE"/>
    <property type="match status" value="1"/>
</dbReference>
<organism evidence="1 2">
    <name type="scientific">Halobellus clavatus</name>
    <dbReference type="NCBI Taxonomy" id="660517"/>
    <lineage>
        <taxon>Archaea</taxon>
        <taxon>Methanobacteriati</taxon>
        <taxon>Methanobacteriota</taxon>
        <taxon>Stenosarchaea group</taxon>
        <taxon>Halobacteria</taxon>
        <taxon>Halobacteriales</taxon>
        <taxon>Haloferacaceae</taxon>
        <taxon>Halobellus</taxon>
    </lineage>
</organism>
<reference evidence="2" key="1">
    <citation type="submission" date="2016-10" db="EMBL/GenBank/DDBJ databases">
        <authorList>
            <person name="Varghese N."/>
            <person name="Submissions S."/>
        </authorList>
    </citation>
    <scope>NUCLEOTIDE SEQUENCE [LARGE SCALE GENOMIC DNA]</scope>
    <source>
        <strain evidence="2">CGMCC 1.10118</strain>
    </source>
</reference>
<dbReference type="Gene3D" id="3.40.50.300">
    <property type="entry name" value="P-loop containing nucleotide triphosphate hydrolases"/>
    <property type="match status" value="1"/>
</dbReference>
<dbReference type="AlphaFoldDB" id="A0A1H3EEW4"/>
<dbReference type="OrthoDB" id="85381at2157"/>
<dbReference type="RefSeq" id="WP_089765686.1">
    <property type="nucleotide sequence ID" value="NZ_FNPB01000002.1"/>
</dbReference>
<keyword evidence="2" id="KW-1185">Reference proteome</keyword>
<dbReference type="InterPro" id="IPR027417">
    <property type="entry name" value="P-loop_NTPase"/>
</dbReference>
<keyword evidence="1" id="KW-0418">Kinase</keyword>
<gene>
    <name evidence="1" type="ORF">SAMN04487946_102231</name>
</gene>
<dbReference type="STRING" id="660517.SAMN04487946_102231"/>
<sequence length="213" mass="23234">MKVIGTVGLPGSGKGEAAAVAREADVPVVTMGDVIREACRERGFDPAEHHGEMARTLREEDGPAAIAERSLPLIESELERRDAVLVDGLRSDVELDRFREAFGEDFLLVSIEAPFEIRAERLLDRARDDSDLDREALRHREERELGFGMGEVMDRADVVIRNTDTLAAFRDRIRAVLDGDLADVAGDDHVDVAIEAADARDDPTLGSTAGDSA</sequence>
<dbReference type="Proteomes" id="UP000199170">
    <property type="component" value="Unassembled WGS sequence"/>
</dbReference>
<dbReference type="SUPFAM" id="SSF52540">
    <property type="entry name" value="P-loop containing nucleoside triphosphate hydrolases"/>
    <property type="match status" value="1"/>
</dbReference>
<evidence type="ECO:0000313" key="2">
    <source>
        <dbReference type="Proteomes" id="UP000199170"/>
    </source>
</evidence>
<keyword evidence="1" id="KW-0808">Transferase</keyword>
<accession>A0A1H3EEW4</accession>
<evidence type="ECO:0000313" key="1">
    <source>
        <dbReference type="EMBL" id="SDX77155.1"/>
    </source>
</evidence>
<protein>
    <submittedName>
        <fullName evidence="1">Dephospho-CoA kinase</fullName>
    </submittedName>
</protein>
<proteinExistence type="predicted"/>
<name>A0A1H3EEW4_9EURY</name>
<dbReference type="Pfam" id="PF13207">
    <property type="entry name" value="AAA_17"/>
    <property type="match status" value="1"/>
</dbReference>
<dbReference type="GO" id="GO:0016301">
    <property type="term" value="F:kinase activity"/>
    <property type="evidence" value="ECO:0007669"/>
    <property type="project" value="UniProtKB-KW"/>
</dbReference>
<dbReference type="PANTHER" id="PTHR41930">
    <property type="entry name" value="UPF0200 PROTEIN MJ1399"/>
    <property type="match status" value="1"/>
</dbReference>